<evidence type="ECO:0000313" key="2">
    <source>
        <dbReference type="EnsemblMetazoa" id="GPAI027621-PA"/>
    </source>
</evidence>
<feature type="coiled-coil region" evidence="1">
    <location>
        <begin position="121"/>
        <end position="184"/>
    </location>
</feature>
<dbReference type="AlphaFoldDB" id="A0A1A9ZWW6"/>
<reference evidence="2" key="2">
    <citation type="submission" date="2020-05" db="UniProtKB">
        <authorList>
            <consortium name="EnsemblMetazoa"/>
        </authorList>
    </citation>
    <scope>IDENTIFICATION</scope>
    <source>
        <strain evidence="2">IAEA</strain>
    </source>
</reference>
<keyword evidence="1" id="KW-0175">Coiled coil</keyword>
<reference evidence="3" key="1">
    <citation type="submission" date="2014-03" db="EMBL/GenBank/DDBJ databases">
        <authorList>
            <person name="Aksoy S."/>
            <person name="Warren W."/>
            <person name="Wilson R.K."/>
        </authorList>
    </citation>
    <scope>NUCLEOTIDE SEQUENCE [LARGE SCALE GENOMIC DNA]</scope>
    <source>
        <strain evidence="3">IAEA</strain>
    </source>
</reference>
<dbReference type="EnsemblMetazoa" id="GPAI027621-RA">
    <property type="protein sequence ID" value="GPAI027621-PA"/>
    <property type="gene ID" value="GPAI027621"/>
</dbReference>
<proteinExistence type="predicted"/>
<evidence type="ECO:0000256" key="1">
    <source>
        <dbReference type="SAM" id="Coils"/>
    </source>
</evidence>
<sequence length="199" mass="23144">MTNSEQDSATNNADENECRRIDIWVNDCFLKNRSKSRTSEPRINTTSSMPSMVLIKSQTDDSQSSQVATALAERETVPERTLSWTVCSQEKQHTSTHLMSTSTCTSCSAFESKKLEVEHQKLQLEQKKFEWQQEKERTELTLKQKTLENLFQLKNLELARLEKMERAKLELDHEEQNLKFKMKKKAAKKRKAIQKTITS</sequence>
<name>A0A1A9ZWW6_GLOPL</name>
<evidence type="ECO:0000313" key="3">
    <source>
        <dbReference type="Proteomes" id="UP000092445"/>
    </source>
</evidence>
<protein>
    <submittedName>
        <fullName evidence="2">Uncharacterized protein</fullName>
    </submittedName>
</protein>
<organism evidence="2 3">
    <name type="scientific">Glossina pallidipes</name>
    <name type="common">Tsetse fly</name>
    <dbReference type="NCBI Taxonomy" id="7398"/>
    <lineage>
        <taxon>Eukaryota</taxon>
        <taxon>Metazoa</taxon>
        <taxon>Ecdysozoa</taxon>
        <taxon>Arthropoda</taxon>
        <taxon>Hexapoda</taxon>
        <taxon>Insecta</taxon>
        <taxon>Pterygota</taxon>
        <taxon>Neoptera</taxon>
        <taxon>Endopterygota</taxon>
        <taxon>Diptera</taxon>
        <taxon>Brachycera</taxon>
        <taxon>Muscomorpha</taxon>
        <taxon>Hippoboscoidea</taxon>
        <taxon>Glossinidae</taxon>
        <taxon>Glossina</taxon>
    </lineage>
</organism>
<accession>A0A1A9ZWW6</accession>
<keyword evidence="3" id="KW-1185">Reference proteome</keyword>
<dbReference type="Proteomes" id="UP000092445">
    <property type="component" value="Unassembled WGS sequence"/>
</dbReference>
<dbReference type="VEuPathDB" id="VectorBase:GPAI027621"/>